<dbReference type="Pfam" id="PF02834">
    <property type="entry name" value="LigT_PEase"/>
    <property type="match status" value="2"/>
</dbReference>
<feature type="short sequence motif" description="HXTX 1" evidence="2">
    <location>
        <begin position="39"/>
        <end position="42"/>
    </location>
</feature>
<comment type="catalytic activity">
    <reaction evidence="2">
        <text>a 3'-end 2',3'-cyclophospho-ribonucleotide-RNA + H2O = a 3'-end 2'-phospho-ribonucleotide-RNA + H(+)</text>
        <dbReference type="Rhea" id="RHEA:11828"/>
        <dbReference type="Rhea" id="RHEA-COMP:10464"/>
        <dbReference type="Rhea" id="RHEA-COMP:17353"/>
        <dbReference type="ChEBI" id="CHEBI:15377"/>
        <dbReference type="ChEBI" id="CHEBI:15378"/>
        <dbReference type="ChEBI" id="CHEBI:83064"/>
        <dbReference type="ChEBI" id="CHEBI:173113"/>
        <dbReference type="EC" id="3.1.4.58"/>
    </reaction>
</comment>
<dbReference type="NCBIfam" id="TIGR02258">
    <property type="entry name" value="2_5_ligase"/>
    <property type="match status" value="1"/>
</dbReference>
<dbReference type="EC" id="3.1.4.58" evidence="2"/>
<name>A0ABY9TY92_9GAMM</name>
<protein>
    <recommendedName>
        <fullName evidence="2">RNA 2',3'-cyclic phosphodiesterase</fullName>
        <shortName evidence="2">RNA 2',3'-CPDase</shortName>
        <ecNumber evidence="2">3.1.4.58</ecNumber>
    </recommendedName>
</protein>
<evidence type="ECO:0000313" key="5">
    <source>
        <dbReference type="Proteomes" id="UP001258994"/>
    </source>
</evidence>
<dbReference type="InterPro" id="IPR004175">
    <property type="entry name" value="RNA_CPDase"/>
</dbReference>
<dbReference type="HAMAP" id="MF_01940">
    <property type="entry name" value="RNA_CPDase"/>
    <property type="match status" value="1"/>
</dbReference>
<evidence type="ECO:0000259" key="3">
    <source>
        <dbReference type="Pfam" id="PF02834"/>
    </source>
</evidence>
<dbReference type="RefSeq" id="WP_348391885.1">
    <property type="nucleotide sequence ID" value="NZ_CP134145.1"/>
</dbReference>
<dbReference type="PANTHER" id="PTHR35561:SF1">
    <property type="entry name" value="RNA 2',3'-CYCLIC PHOSPHODIESTERASE"/>
    <property type="match status" value="1"/>
</dbReference>
<comment type="function">
    <text evidence="2">Hydrolyzes RNA 2',3'-cyclic phosphodiester to an RNA 2'-phosphomonoester.</text>
</comment>
<organism evidence="4 5">
    <name type="scientific">Thalassotalea psychrophila</name>
    <dbReference type="NCBI Taxonomy" id="3065647"/>
    <lineage>
        <taxon>Bacteria</taxon>
        <taxon>Pseudomonadati</taxon>
        <taxon>Pseudomonadota</taxon>
        <taxon>Gammaproteobacteria</taxon>
        <taxon>Alteromonadales</taxon>
        <taxon>Colwelliaceae</taxon>
        <taxon>Thalassotalea</taxon>
    </lineage>
</organism>
<keyword evidence="1 2" id="KW-0378">Hydrolase</keyword>
<dbReference type="PANTHER" id="PTHR35561">
    <property type="entry name" value="RNA 2',3'-CYCLIC PHOSPHODIESTERASE"/>
    <property type="match status" value="1"/>
</dbReference>
<dbReference type="Proteomes" id="UP001258994">
    <property type="component" value="Chromosome"/>
</dbReference>
<gene>
    <name evidence="4" type="primary">thpR</name>
    <name evidence="4" type="ORF">RGQ13_02010</name>
</gene>
<feature type="domain" description="Phosphoesterase HXTX" evidence="3">
    <location>
        <begin position="88"/>
        <end position="159"/>
    </location>
</feature>
<comment type="similarity">
    <text evidence="2">Belongs to the 2H phosphoesterase superfamily. ThpR family.</text>
</comment>
<dbReference type="InterPro" id="IPR014051">
    <property type="entry name" value="Phosphoesterase_HXTX"/>
</dbReference>
<reference evidence="5" key="1">
    <citation type="submission" date="2023-09" db="EMBL/GenBank/DDBJ databases">
        <authorList>
            <person name="Li S."/>
            <person name="Li X."/>
            <person name="Zhang C."/>
            <person name="Zhao Z."/>
        </authorList>
    </citation>
    <scope>NUCLEOTIDE SEQUENCE [LARGE SCALE GENOMIC DNA]</scope>
    <source>
        <strain evidence="5">SQ149</strain>
    </source>
</reference>
<evidence type="ECO:0000256" key="1">
    <source>
        <dbReference type="ARBA" id="ARBA00022801"/>
    </source>
</evidence>
<dbReference type="InterPro" id="IPR009097">
    <property type="entry name" value="Cyclic_Pdiesterase"/>
</dbReference>
<feature type="active site" description="Proton acceptor" evidence="2">
    <location>
        <position position="121"/>
    </location>
</feature>
<evidence type="ECO:0000256" key="2">
    <source>
        <dbReference type="HAMAP-Rule" id="MF_01940"/>
    </source>
</evidence>
<feature type="short sequence motif" description="HXTX 2" evidence="2">
    <location>
        <begin position="121"/>
        <end position="124"/>
    </location>
</feature>
<sequence>MGRYFFGLNLASAFKQEITNWRELHLPNDTKSVIAENFHITLVFLGMVEQETIQRCITETNNISANRFSILLNSVGFWPKPKVLFLASDDVAVTLSILVNNLTNIVINNGIKLQQRPYIPHLTLCRKAKALPNILAKPNFEIEFNNFCLYESISTDRGVQYKVVQTWPLNGS</sequence>
<proteinExistence type="inferred from homology"/>
<dbReference type="Gene3D" id="3.90.1140.10">
    <property type="entry name" value="Cyclic phosphodiesterase"/>
    <property type="match status" value="1"/>
</dbReference>
<feature type="domain" description="Phosphoesterase HXTX" evidence="3">
    <location>
        <begin position="12"/>
        <end position="83"/>
    </location>
</feature>
<feature type="active site" description="Proton donor" evidence="2">
    <location>
        <position position="39"/>
    </location>
</feature>
<accession>A0ABY9TY92</accession>
<evidence type="ECO:0000313" key="4">
    <source>
        <dbReference type="EMBL" id="WNC72770.1"/>
    </source>
</evidence>
<dbReference type="SUPFAM" id="SSF55144">
    <property type="entry name" value="LigT-like"/>
    <property type="match status" value="1"/>
</dbReference>
<keyword evidence="5" id="KW-1185">Reference proteome</keyword>
<dbReference type="EMBL" id="CP134145">
    <property type="protein sequence ID" value="WNC72770.1"/>
    <property type="molecule type" value="Genomic_DNA"/>
</dbReference>